<feature type="signal peptide" evidence="14">
    <location>
        <begin position="1"/>
        <end position="20"/>
    </location>
</feature>
<evidence type="ECO:0000256" key="3">
    <source>
        <dbReference type="ARBA" id="ARBA00010617"/>
    </source>
</evidence>
<dbReference type="GO" id="GO:0016020">
    <property type="term" value="C:membrane"/>
    <property type="evidence" value="ECO:0007669"/>
    <property type="project" value="UniProtKB-SubCell"/>
</dbReference>
<dbReference type="InterPro" id="IPR001128">
    <property type="entry name" value="Cyt_P450"/>
</dbReference>
<evidence type="ECO:0000256" key="5">
    <source>
        <dbReference type="ARBA" id="ARBA00022692"/>
    </source>
</evidence>
<dbReference type="OrthoDB" id="843701at2759"/>
<dbReference type="FunFam" id="1.10.630.10:FF:000026">
    <property type="entry name" value="Cytochrome P450 82C4"/>
    <property type="match status" value="1"/>
</dbReference>
<evidence type="ECO:0000313" key="16">
    <source>
        <dbReference type="Proteomes" id="UP000027138"/>
    </source>
</evidence>
<dbReference type="SUPFAM" id="SSF48264">
    <property type="entry name" value="Cytochrome P450"/>
    <property type="match status" value="1"/>
</dbReference>
<proteinExistence type="inferred from homology"/>
<dbReference type="AlphaFoldDB" id="A0A067L2U8"/>
<dbReference type="Pfam" id="PF00067">
    <property type="entry name" value="p450"/>
    <property type="match status" value="1"/>
</dbReference>
<dbReference type="InterPro" id="IPR002401">
    <property type="entry name" value="Cyt_P450_E_grp-I"/>
</dbReference>
<evidence type="ECO:0000256" key="14">
    <source>
        <dbReference type="SAM" id="SignalP"/>
    </source>
</evidence>
<feature type="chain" id="PRO_5001640110" description="Cytochrome P450" evidence="14">
    <location>
        <begin position="21"/>
        <end position="558"/>
    </location>
</feature>
<keyword evidence="7" id="KW-1133">Transmembrane helix</keyword>
<evidence type="ECO:0000256" key="10">
    <source>
        <dbReference type="ARBA" id="ARBA00023033"/>
    </source>
</evidence>
<dbReference type="GO" id="GO:0020037">
    <property type="term" value="F:heme binding"/>
    <property type="evidence" value="ECO:0007669"/>
    <property type="project" value="InterPro"/>
</dbReference>
<evidence type="ECO:0000256" key="7">
    <source>
        <dbReference type="ARBA" id="ARBA00022989"/>
    </source>
</evidence>
<dbReference type="PANTHER" id="PTHR47947:SF26">
    <property type="entry name" value="CYTOCHROME P450"/>
    <property type="match status" value="1"/>
</dbReference>
<evidence type="ECO:0000256" key="13">
    <source>
        <dbReference type="RuleBase" id="RU000461"/>
    </source>
</evidence>
<keyword evidence="5" id="KW-0812">Transmembrane</keyword>
<feature type="binding site" description="axial binding residue" evidence="12">
    <location>
        <position position="457"/>
    </location>
    <ligand>
        <name>heme</name>
        <dbReference type="ChEBI" id="CHEBI:30413"/>
    </ligand>
    <ligandPart>
        <name>Fe</name>
        <dbReference type="ChEBI" id="CHEBI:18248"/>
    </ligandPart>
</feature>
<keyword evidence="9 12" id="KW-0408">Iron</keyword>
<dbReference type="GO" id="GO:0004497">
    <property type="term" value="F:monooxygenase activity"/>
    <property type="evidence" value="ECO:0007669"/>
    <property type="project" value="UniProtKB-KW"/>
</dbReference>
<evidence type="ECO:0000256" key="9">
    <source>
        <dbReference type="ARBA" id="ARBA00023004"/>
    </source>
</evidence>
<comment type="similarity">
    <text evidence="3 13">Belongs to the cytochrome P450 family.</text>
</comment>
<evidence type="ECO:0000256" key="11">
    <source>
        <dbReference type="ARBA" id="ARBA00023136"/>
    </source>
</evidence>
<dbReference type="GO" id="GO:0016705">
    <property type="term" value="F:oxidoreductase activity, acting on paired donors, with incorporation or reduction of molecular oxygen"/>
    <property type="evidence" value="ECO:0007669"/>
    <property type="project" value="InterPro"/>
</dbReference>
<dbReference type="CDD" id="cd20654">
    <property type="entry name" value="CYP82"/>
    <property type="match status" value="1"/>
</dbReference>
<keyword evidence="16" id="KW-1185">Reference proteome</keyword>
<reference evidence="15 16" key="1">
    <citation type="journal article" date="2014" name="PLoS ONE">
        <title>Global Analysis of Gene Expression Profiles in Physic Nut (Jatropha curcas L.) Seedlings Exposed to Salt Stress.</title>
        <authorList>
            <person name="Zhang L."/>
            <person name="Zhang C."/>
            <person name="Wu P."/>
            <person name="Chen Y."/>
            <person name="Li M."/>
            <person name="Jiang H."/>
            <person name="Wu G."/>
        </authorList>
    </citation>
    <scope>NUCLEOTIDE SEQUENCE [LARGE SCALE GENOMIC DNA]</scope>
    <source>
        <strain evidence="16">cv. GZQX0401</strain>
        <tissue evidence="15">Young leaves</tissue>
    </source>
</reference>
<dbReference type="EMBL" id="KK914362">
    <property type="protein sequence ID" value="KDP38434.1"/>
    <property type="molecule type" value="Genomic_DNA"/>
</dbReference>
<keyword evidence="14" id="KW-0732">Signal</keyword>
<evidence type="ECO:0000256" key="8">
    <source>
        <dbReference type="ARBA" id="ARBA00023002"/>
    </source>
</evidence>
<evidence type="ECO:0008006" key="17">
    <source>
        <dbReference type="Google" id="ProtNLM"/>
    </source>
</evidence>
<keyword evidence="11" id="KW-0472">Membrane</keyword>
<keyword evidence="8 13" id="KW-0560">Oxidoreductase</keyword>
<accession>A0A067L2U8</accession>
<dbReference type="InterPro" id="IPR017972">
    <property type="entry name" value="Cyt_P450_CS"/>
</dbReference>
<dbReference type="PRINTS" id="PR00385">
    <property type="entry name" value="P450"/>
</dbReference>
<sequence>MATVMAFLIFLCSFFWISRSVLKTARSKKKAAPKAGGAWPLIGHLHLLGGPEPSHIVLGDMADKYGPIFTIKMGVHRNLVVSNWEIAKECLTTNDKAFANRPKILAMELLGYDRSMFGFSPYGTYWRQLRKIATLELLSNHRLEMLRHVRQSEVTTALKELYKFWDKNKTSSNDKVLVEMKRWFGDITINLILKMIFGKSVGYMTTSHGESERWKKALRDFFELSGRFIAADAVPFLRWFDIGGHEKAMKETAKELDLVAEEWLKEHKKKKASGVKHGEEDFMDVMLNTIDDDVQVALNRDSDTINKATSLGLTVAASDTTTVTLTWALSLLINNPNVLKKAQKELDIHVGKERRVNESDMNNLVYLNAIIKETLRLYPAGPLSVPHESFEDCTVGSYHIPSGTRLLVNIWKIQRDPRVWSYPSEFRPERFLTTHKDFDVRGQNFELIPFSSGRRMCPGVSFALHVLQLTLATLLHGFDFASPTDGPIDIREHWNDKSKSNSTRSFNQSTPSIAFVPIISTNTVNVLIKKKNYSCYVGHVLFRFVWFFMNKKRIITVM</sequence>
<dbReference type="PANTHER" id="PTHR47947">
    <property type="entry name" value="CYTOCHROME P450 82C3-RELATED"/>
    <property type="match status" value="1"/>
</dbReference>
<comment type="subcellular location">
    <subcellularLocation>
        <location evidence="2">Membrane</location>
    </subcellularLocation>
</comment>
<keyword evidence="4 12" id="KW-0349">Heme</keyword>
<evidence type="ECO:0000313" key="15">
    <source>
        <dbReference type="EMBL" id="KDP38434.1"/>
    </source>
</evidence>
<dbReference type="Gene3D" id="1.10.630.10">
    <property type="entry name" value="Cytochrome P450"/>
    <property type="match status" value="1"/>
</dbReference>
<evidence type="ECO:0000256" key="2">
    <source>
        <dbReference type="ARBA" id="ARBA00004370"/>
    </source>
</evidence>
<dbReference type="PROSITE" id="PS00086">
    <property type="entry name" value="CYTOCHROME_P450"/>
    <property type="match status" value="1"/>
</dbReference>
<keyword evidence="10 13" id="KW-0503">Monooxygenase</keyword>
<keyword evidence="6 12" id="KW-0479">Metal-binding</keyword>
<dbReference type="GO" id="GO:0005506">
    <property type="term" value="F:iron ion binding"/>
    <property type="evidence" value="ECO:0007669"/>
    <property type="project" value="InterPro"/>
</dbReference>
<protein>
    <recommendedName>
        <fullName evidence="17">Cytochrome P450</fullName>
    </recommendedName>
</protein>
<evidence type="ECO:0000256" key="1">
    <source>
        <dbReference type="ARBA" id="ARBA00001971"/>
    </source>
</evidence>
<dbReference type="InterPro" id="IPR036396">
    <property type="entry name" value="Cyt_P450_sf"/>
</dbReference>
<name>A0A067L2U8_JATCU</name>
<evidence type="ECO:0000256" key="6">
    <source>
        <dbReference type="ARBA" id="ARBA00022723"/>
    </source>
</evidence>
<evidence type="ECO:0000256" key="12">
    <source>
        <dbReference type="PIRSR" id="PIRSR602401-1"/>
    </source>
</evidence>
<comment type="cofactor">
    <cofactor evidence="1 12">
        <name>heme</name>
        <dbReference type="ChEBI" id="CHEBI:30413"/>
    </cofactor>
</comment>
<gene>
    <name evidence="15" type="ORF">JCGZ_04359</name>
</gene>
<dbReference type="InterPro" id="IPR050651">
    <property type="entry name" value="Plant_Cytochrome_P450_Monoox"/>
</dbReference>
<organism evidence="15 16">
    <name type="scientific">Jatropha curcas</name>
    <name type="common">Barbados nut</name>
    <dbReference type="NCBI Taxonomy" id="180498"/>
    <lineage>
        <taxon>Eukaryota</taxon>
        <taxon>Viridiplantae</taxon>
        <taxon>Streptophyta</taxon>
        <taxon>Embryophyta</taxon>
        <taxon>Tracheophyta</taxon>
        <taxon>Spermatophyta</taxon>
        <taxon>Magnoliopsida</taxon>
        <taxon>eudicotyledons</taxon>
        <taxon>Gunneridae</taxon>
        <taxon>Pentapetalae</taxon>
        <taxon>rosids</taxon>
        <taxon>fabids</taxon>
        <taxon>Malpighiales</taxon>
        <taxon>Euphorbiaceae</taxon>
        <taxon>Crotonoideae</taxon>
        <taxon>Jatropheae</taxon>
        <taxon>Jatropha</taxon>
    </lineage>
</organism>
<evidence type="ECO:0000256" key="4">
    <source>
        <dbReference type="ARBA" id="ARBA00022617"/>
    </source>
</evidence>
<dbReference type="PRINTS" id="PR00463">
    <property type="entry name" value="EP450I"/>
</dbReference>
<dbReference type="Proteomes" id="UP000027138">
    <property type="component" value="Unassembled WGS sequence"/>
</dbReference>